<evidence type="ECO:0000256" key="1">
    <source>
        <dbReference type="ARBA" id="ARBA00000085"/>
    </source>
</evidence>
<dbReference type="PROSITE" id="PS50109">
    <property type="entry name" value="HIS_KIN"/>
    <property type="match status" value="1"/>
</dbReference>
<dbReference type="Pfam" id="PF07730">
    <property type="entry name" value="HisKA_3"/>
    <property type="match status" value="1"/>
</dbReference>
<comment type="catalytic activity">
    <reaction evidence="1">
        <text>ATP + protein L-histidine = ADP + protein N-phospho-L-histidine.</text>
        <dbReference type="EC" id="2.7.13.3"/>
    </reaction>
</comment>
<name>A0A1H4EB97_9FLAO</name>
<keyword evidence="10" id="KW-1133">Transmembrane helix</keyword>
<keyword evidence="5" id="KW-0547">Nucleotide-binding</keyword>
<evidence type="ECO:0000259" key="11">
    <source>
        <dbReference type="PROSITE" id="PS50109"/>
    </source>
</evidence>
<evidence type="ECO:0000256" key="2">
    <source>
        <dbReference type="ARBA" id="ARBA00012438"/>
    </source>
</evidence>
<protein>
    <recommendedName>
        <fullName evidence="2">histidine kinase</fullName>
        <ecNumber evidence="2">2.7.13.3</ecNumber>
    </recommendedName>
</protein>
<dbReference type="Gene3D" id="3.30.565.10">
    <property type="entry name" value="Histidine kinase-like ATPase, C-terminal domain"/>
    <property type="match status" value="1"/>
</dbReference>
<dbReference type="Pfam" id="PF02518">
    <property type="entry name" value="HATPase_c"/>
    <property type="match status" value="1"/>
</dbReference>
<keyword evidence="9" id="KW-0802">TPR repeat</keyword>
<evidence type="ECO:0000313" key="13">
    <source>
        <dbReference type="Proteomes" id="UP000198951"/>
    </source>
</evidence>
<dbReference type="STRING" id="150146.SAMN05443667_109116"/>
<evidence type="ECO:0000256" key="9">
    <source>
        <dbReference type="PROSITE-ProRule" id="PRU00339"/>
    </source>
</evidence>
<evidence type="ECO:0000313" key="12">
    <source>
        <dbReference type="EMBL" id="SEA82295.1"/>
    </source>
</evidence>
<keyword evidence="4" id="KW-0808">Transferase</keyword>
<dbReference type="PROSITE" id="PS51257">
    <property type="entry name" value="PROKAR_LIPOPROTEIN"/>
    <property type="match status" value="1"/>
</dbReference>
<evidence type="ECO:0000256" key="5">
    <source>
        <dbReference type="ARBA" id="ARBA00022741"/>
    </source>
</evidence>
<dbReference type="InterPro" id="IPR011990">
    <property type="entry name" value="TPR-like_helical_dom_sf"/>
</dbReference>
<dbReference type="RefSeq" id="WP_245712059.1">
    <property type="nucleotide sequence ID" value="NZ_FNRD01000009.1"/>
</dbReference>
<organism evidence="12 13">
    <name type="scientific">Flavobacterium gillisiae</name>
    <dbReference type="NCBI Taxonomy" id="150146"/>
    <lineage>
        <taxon>Bacteria</taxon>
        <taxon>Pseudomonadati</taxon>
        <taxon>Bacteroidota</taxon>
        <taxon>Flavobacteriia</taxon>
        <taxon>Flavobacteriales</taxon>
        <taxon>Flavobacteriaceae</taxon>
        <taxon>Flavobacterium</taxon>
    </lineage>
</organism>
<dbReference type="InterPro" id="IPR005467">
    <property type="entry name" value="His_kinase_dom"/>
</dbReference>
<reference evidence="13" key="1">
    <citation type="submission" date="2016-10" db="EMBL/GenBank/DDBJ databases">
        <authorList>
            <person name="Varghese N."/>
            <person name="Submissions S."/>
        </authorList>
    </citation>
    <scope>NUCLEOTIDE SEQUENCE [LARGE SCALE GENOMIC DNA]</scope>
    <source>
        <strain evidence="13">DSM 22376</strain>
    </source>
</reference>
<feature type="domain" description="Histidine kinase" evidence="11">
    <location>
        <begin position="484"/>
        <end position="678"/>
    </location>
</feature>
<accession>A0A1H4EB97</accession>
<keyword evidence="10" id="KW-0812">Transmembrane</keyword>
<dbReference type="InterPro" id="IPR036890">
    <property type="entry name" value="HATPase_C_sf"/>
</dbReference>
<feature type="transmembrane region" description="Helical" evidence="10">
    <location>
        <begin position="423"/>
        <end position="440"/>
    </location>
</feature>
<dbReference type="SMART" id="SM00387">
    <property type="entry name" value="HATPase_c"/>
    <property type="match status" value="1"/>
</dbReference>
<evidence type="ECO:0000256" key="7">
    <source>
        <dbReference type="ARBA" id="ARBA00022840"/>
    </source>
</evidence>
<dbReference type="EC" id="2.7.13.3" evidence="2"/>
<keyword evidence="8" id="KW-0902">Two-component regulatory system</keyword>
<dbReference type="PANTHER" id="PTHR24421:SF10">
    <property type="entry name" value="NITRATE_NITRITE SENSOR PROTEIN NARQ"/>
    <property type="match status" value="1"/>
</dbReference>
<dbReference type="Proteomes" id="UP000198951">
    <property type="component" value="Unassembled WGS sequence"/>
</dbReference>
<proteinExistence type="predicted"/>
<dbReference type="InterPro" id="IPR011712">
    <property type="entry name" value="Sig_transdc_His_kin_sub3_dim/P"/>
</dbReference>
<dbReference type="AlphaFoldDB" id="A0A1H4EB97"/>
<dbReference type="InterPro" id="IPR003594">
    <property type="entry name" value="HATPase_dom"/>
</dbReference>
<evidence type="ECO:0000256" key="8">
    <source>
        <dbReference type="ARBA" id="ARBA00023012"/>
    </source>
</evidence>
<dbReference type="InterPro" id="IPR050482">
    <property type="entry name" value="Sensor_HK_TwoCompSys"/>
</dbReference>
<dbReference type="EMBL" id="FNRD01000009">
    <property type="protein sequence ID" value="SEA82295.1"/>
    <property type="molecule type" value="Genomic_DNA"/>
</dbReference>
<dbReference type="CDD" id="cd16917">
    <property type="entry name" value="HATPase_UhpB-NarQ-NarX-like"/>
    <property type="match status" value="1"/>
</dbReference>
<dbReference type="SUPFAM" id="SSF48452">
    <property type="entry name" value="TPR-like"/>
    <property type="match status" value="1"/>
</dbReference>
<evidence type="ECO:0000256" key="6">
    <source>
        <dbReference type="ARBA" id="ARBA00022777"/>
    </source>
</evidence>
<dbReference type="Gene3D" id="1.25.40.10">
    <property type="entry name" value="Tetratricopeptide repeat domain"/>
    <property type="match status" value="2"/>
</dbReference>
<dbReference type="InterPro" id="IPR019734">
    <property type="entry name" value="TPR_rpt"/>
</dbReference>
<evidence type="ECO:0000256" key="10">
    <source>
        <dbReference type="SAM" id="Phobius"/>
    </source>
</evidence>
<gene>
    <name evidence="12" type="ORF">SAMN05443667_109116</name>
</gene>
<dbReference type="GO" id="GO:0046983">
    <property type="term" value="F:protein dimerization activity"/>
    <property type="evidence" value="ECO:0007669"/>
    <property type="project" value="InterPro"/>
</dbReference>
<keyword evidence="13" id="KW-1185">Reference proteome</keyword>
<dbReference type="Pfam" id="PF13424">
    <property type="entry name" value="TPR_12"/>
    <property type="match status" value="1"/>
</dbReference>
<keyword evidence="6" id="KW-0418">Kinase</keyword>
<keyword evidence="7" id="KW-0067">ATP-binding</keyword>
<dbReference type="GO" id="GO:0016020">
    <property type="term" value="C:membrane"/>
    <property type="evidence" value="ECO:0007669"/>
    <property type="project" value="InterPro"/>
</dbReference>
<dbReference type="SUPFAM" id="SSF55874">
    <property type="entry name" value="ATPase domain of HSP90 chaperone/DNA topoisomerase II/histidine kinase"/>
    <property type="match status" value="1"/>
</dbReference>
<dbReference type="GO" id="GO:0005524">
    <property type="term" value="F:ATP binding"/>
    <property type="evidence" value="ECO:0007669"/>
    <property type="project" value="UniProtKB-KW"/>
</dbReference>
<evidence type="ECO:0000256" key="3">
    <source>
        <dbReference type="ARBA" id="ARBA00022553"/>
    </source>
</evidence>
<sequence length="683" mass="78340">MRKNQFISVVFLVLFVFFGCTKKNSDNNKVNSSEDSLSTYFSLANDLSLSLENRKENVQKAFEIVVAQENDSLNRVNLFRVANRYYNINDQKDYSKTVQLVLGNSIRAKDSLSIGKAYSYLGDYYESKGVPDSAFMFYYKAEKVYDNLHQYSSLGKTLINKATLQYKAGDFSGSENSIIRALRVIKEEKKVNNILYDANNLLGILYVELGEYDNALSYHNKALAAIEDDVIPEQFQSRATSYNNIGYLYLNAHNYALAKSYFQKGLLQKNLIIQKTPLYAMILDNLAYAKFKLNETEGLPDLFYQSLKMRDSLNLTAGIFINKIHLSEYFASNKDSVKAVQYSKEALLLSRSTNISRDILVALKELAVVEPKNATIYNKEYIHINEELQKEERSMGEKFSRIEYETDVIKGENSDLTTQNRNLVYVFSFITILGLLTYIIKAQKTKNKVLLYKQQQQKANEDIYNLMISQQNTIETNRVEEKRRVAQELHDGVLGRMFGVRMNLDGLNGFQDEMAVQQRSSYLSELKNIEQDIREISHDLNREKSELINNFVAIVDNLFEEQRKTYPSKLVSNIDSTIKWELLVNSVKINLYRIIQESLQNINKYANANTIKIELKKKDGNLSLVISDNGIGFNSKIKNKGIGIQNMLSRTKECHGEFHIKSKKGDGTIITIIIPIEQKLIPT</sequence>
<dbReference type="PANTHER" id="PTHR24421">
    <property type="entry name" value="NITRATE/NITRITE SENSOR PROTEIN NARX-RELATED"/>
    <property type="match status" value="1"/>
</dbReference>
<dbReference type="SMART" id="SM00028">
    <property type="entry name" value="TPR"/>
    <property type="match status" value="4"/>
</dbReference>
<keyword evidence="10" id="KW-0472">Membrane</keyword>
<evidence type="ECO:0000256" key="4">
    <source>
        <dbReference type="ARBA" id="ARBA00022679"/>
    </source>
</evidence>
<keyword evidence="3" id="KW-0597">Phosphoprotein</keyword>
<dbReference type="GO" id="GO:0000155">
    <property type="term" value="F:phosphorelay sensor kinase activity"/>
    <property type="evidence" value="ECO:0007669"/>
    <property type="project" value="InterPro"/>
</dbReference>
<dbReference type="Gene3D" id="1.20.5.1930">
    <property type="match status" value="1"/>
</dbReference>
<dbReference type="PROSITE" id="PS50005">
    <property type="entry name" value="TPR"/>
    <property type="match status" value="1"/>
</dbReference>
<feature type="repeat" description="TPR" evidence="9">
    <location>
        <begin position="196"/>
        <end position="229"/>
    </location>
</feature>